<dbReference type="SMART" id="SM00449">
    <property type="entry name" value="SPRY"/>
    <property type="match status" value="1"/>
</dbReference>
<dbReference type="CDD" id="cd11709">
    <property type="entry name" value="SPRY"/>
    <property type="match status" value="1"/>
</dbReference>
<dbReference type="Pfam" id="PF00622">
    <property type="entry name" value="SPRY"/>
    <property type="match status" value="1"/>
</dbReference>
<dbReference type="InterPro" id="IPR003877">
    <property type="entry name" value="SPRY_dom"/>
</dbReference>
<dbReference type="OMA" id="SKHPYAN"/>
<dbReference type="PROSITE" id="PS50030">
    <property type="entry name" value="UBA"/>
    <property type="match status" value="1"/>
</dbReference>
<dbReference type="InParanoid" id="T0PY48"/>
<dbReference type="eggNOG" id="KOG2243">
    <property type="taxonomic scope" value="Eukaryota"/>
</dbReference>
<evidence type="ECO:0000256" key="1">
    <source>
        <dbReference type="ARBA" id="ARBA00022786"/>
    </source>
</evidence>
<dbReference type="InterPro" id="IPR010606">
    <property type="entry name" value="Mib_Herc2"/>
</dbReference>
<feature type="domain" description="HECT" evidence="7">
    <location>
        <begin position="4219"/>
        <end position="4326"/>
    </location>
</feature>
<organism evidence="9 10">
    <name type="scientific">Saprolegnia diclina (strain VS20)</name>
    <dbReference type="NCBI Taxonomy" id="1156394"/>
    <lineage>
        <taxon>Eukaryota</taxon>
        <taxon>Sar</taxon>
        <taxon>Stramenopiles</taxon>
        <taxon>Oomycota</taxon>
        <taxon>Saprolegniomycetes</taxon>
        <taxon>Saprolegniales</taxon>
        <taxon>Saprolegniaceae</taxon>
        <taxon>Saprolegnia</taxon>
    </lineage>
</organism>
<dbReference type="InterPro" id="IPR043136">
    <property type="entry name" value="B30.2/SPRY_sf"/>
</dbReference>
<dbReference type="Gene3D" id="2.30.30.40">
    <property type="entry name" value="SH3 Domains"/>
    <property type="match status" value="2"/>
</dbReference>
<feature type="region of interest" description="Disordered" evidence="4">
    <location>
        <begin position="4333"/>
        <end position="4352"/>
    </location>
</feature>
<dbReference type="STRING" id="1156394.T0PY48"/>
<dbReference type="SUPFAM" id="SSF159034">
    <property type="entry name" value="Mib/herc2 domain-like"/>
    <property type="match status" value="2"/>
</dbReference>
<feature type="domain" description="MIB/HERC2" evidence="8">
    <location>
        <begin position="3376"/>
        <end position="3454"/>
    </location>
</feature>
<accession>T0PY48</accession>
<dbReference type="SMART" id="SM00165">
    <property type="entry name" value="UBA"/>
    <property type="match status" value="1"/>
</dbReference>
<dbReference type="InterPro" id="IPR000569">
    <property type="entry name" value="HECT_dom"/>
</dbReference>
<evidence type="ECO:0000256" key="2">
    <source>
        <dbReference type="ARBA" id="ARBA00023157"/>
    </source>
</evidence>
<dbReference type="SUPFAM" id="SSF49899">
    <property type="entry name" value="Concanavalin A-like lectins/glucanases"/>
    <property type="match status" value="3"/>
</dbReference>
<dbReference type="Gene3D" id="2.60.120.200">
    <property type="match status" value="1"/>
</dbReference>
<evidence type="ECO:0000259" key="6">
    <source>
        <dbReference type="PROSITE" id="PS50188"/>
    </source>
</evidence>
<dbReference type="eggNOG" id="KOG1426">
    <property type="taxonomic scope" value="Eukaryota"/>
</dbReference>
<dbReference type="PROSITE" id="PS50237">
    <property type="entry name" value="HECT"/>
    <property type="match status" value="1"/>
</dbReference>
<sequence>MDETHWVRTSFAALRDETVLLDLCSTLQDGSSDEAPITATATSAHGVTMSWDELHQDADMARRLLFASKSPLTDAQAKAKQTSRAKTGRSASLVLRESALLGDCPEAEASLKRQRKKNALFVRMLSAYDKCVASKEVETTPSETPLPHVPVLAPTDATDVAALAGKLFSLASCRMQLTIMKALGEHVQKECLRDMVGSILDFPNLALSHVRRHSPEDATLATLYSFARAALDARALDAIECDAMDEHVLLLLALGVASGQLHFLLPALSTLLSAPATATPSPLCAPLYDRLLHRLCLYEPTSALGVYEGTTRLQHVRLQPDQVPVVVSGASIAVDDASVYLWGPKTGLYKVSTGTWSVLAHTAARDLLDHFMSPPHIVKAMAGTFRVVTHLLQPSSARTVGAVCGADDGRLLLFYTEGDTLIEQELGVDDDLWLPPTGSLLRAIFGRFDDVTETVADAATLADAYVLTHADHLLLFSVAMPLQDQLRSHLYSRGDVVLPAITKALTLSLACLENRLIVAGSCTSLGLLLLSRTDLSVQQTIVLPEATTHGDQRLQITTEGDYLYDVCVHGGHGLRVITYDLRDGPVHRCYVDLRLDMLPSGAIPTNWTTAAVYTNGRQLSLVHLIDGVVTYAFFSLRDGLLESVQTSLSKSGFVPRVAFEATANALFGYHPLRHCIEALQNTGPSIPLRSATAPAPRDILAAAALPPAMTWALHLLGTLEAAAWPLVHADTALDKSVAVVPFAVDLRLDTMQTLVGLVDRYGRRFCAGDDLAAWEVCVLRASMTVLTANVAHCRHVDDAIIVAWVKASPLSSLLTVLTRFPDGENAIVQAALRLYMASLDIFYVRPTDQLEMALQFLSRATKGVLHVSERPILALLLQRLAAIDKVQDIAQQSDAVAHLASLLTSAQALFDAPTSDALATDLVALVYALTQALLWAAHAARIAWSTASAAILAVLESCVATTACAESKRHRLESSVVGVVLPLLSTAMHHFLTSLQHDTSIYTSMAPPLNALFANVGHLATAMAAAEGSSVSQTTAKVVKVIESPHEYQNNMHTLTDVRVPGANRLTITFDEACRTEPGYDYVTFYTDETQTTYYGDEKYSGRGDDVNWPGVGGRPPLVIEAGACVVLFHTDGSGVDWGFKCTIVADVHTPTTCLSLHWLRHLEEGIASVLAHIASALIRTTLFAPLSSTEVTHMPLLSSHLLQGGQEASTVDAPVVAFLHALIDPATSPVAEAATIALKTHTREDQGAIAHINRAVRAVAAALLHHNLYGMEVYQWATTQASATAPSPHILKVWRTAQKMRQWFDLGDAAESSIHASLRPNAGLPGLKRQPSAFKGASEEAIVALCDAVVHRSTFLLSLTPASFAFVRAAKVRWGLLAKYTTALSRQHSWGHLVREVEAATELKTLLEYRRSSYERATQLLPKSVTELVLEFVQSDVVVDDVTTILRVRKDRARLRDLGVHIVGSALAATTSARSQLLFLHGFATSLRGIGTEDPCATNVHFFNSLNGCDERQRERLSQSMLSCLKACARILEGTLQHPISPVDAALLTTLLKAMALDYDARDAYLLYESKVLPHILRLLPSEHVNLRRAAQSMLRVLLSHFVAVDDEPETPSREDVSQFQKQLLAAVRLQLEGVASAVVTASRSSVQALGRHLAGATAPSVPLLVNHSIAFWIYVPSPNIQYALKVGDEVRRGPQWDSNDDEDGGDTGTGSVVGIPGPAMVQVSWHATKQICIYVWDPVTPSCQVQLVDEGIGGMVFLHGNRNLVVDTDDMAPWSHHGLFLTDDAQLKYVLCSGTDKDVLVESTDALHKDAWNHVCIVKEHAFLKLYLNGVLDTHHTLEKELLLPSTSNEAPTILETSHPCAGTPDALSATWPIHYPGASSLVLTFDSLSQLDRANGDALHVTKGSAVLATYTAHFPGAYGQPPLIVDGDSVTLRLDSTSMSAKWGFRAVVAPLYGDARDATGHVNGHPFYFGEPPPRVLDAPSSQCWLAAFDVINVPLQDHEVQLLMRLNPQEAPPSVFPMDRALHTLGLVKTCAQTSFGRSFVTKPVLVRHLLEVVLLGPTETRCAALHVLRDLTPTLDPAVVDDEFAVAFPDRPAFLLTLLETVGTILSVWQAPSPLVHCAQTLTLRMSAQCAMGLVDAHLQFLRALGRSRVWSAALFPHLEASFAWLGSTAMTADDTLAFQRALAAVAVLGGSYDGVVLGSRVRCCVNIDGKESVEAGSIVQFHLRGEARMASVLFDCDSSRPVDVPIGDIACDDGDDATDLFQFASTSVPVVVEGLSRFLAQSVSRANLPTMYLPRRSRVEKTEVVESEHPYPHSADMTFAVDFATADAVTIVFDPKSSTELDCDYVQFRARDGSRVYGHDKYSGAHFPGVGMLPPLVIPASSFDVLFHSDSNNNDWGFRFTATAMIEREELPPEVPPTPAFGAWCDLRARCLKVLQRYTPSSFLPSLPPQLLADVASIAISPFDGRPTAAMPKSQVFESKHPYANSISEYMAVTFKGASELTITFDGQSRTEDGCDYVVFFKDKTLTERWGCHQYTGRAGTENWPGCGGRPPLVIPAEGFTLLWCTDSSNVDWGWKFVVKATFPSVTPLALTTDALNQRSYHVTEMLYERMRPSLVPDASAFDGFARATAPLPSLQRYLSYVPSTESTPTTTLMPDARYRVQPFENVAIHTDCNDESDIVDVLTPTTTVQVTDVRGDWCLVETTSGDKGWCQWRRGDRWMLRPLARPWAHIDEDTVVVGVDDKAVIASDVDESNEEQDELANFTSHFTIEEIKGQSHRLQSLAVETANAQAIQVARATLLSLFQRSDFHLEALGVSSGTFLELLVVFLTASTTSIDAKAALRKRLAEFVALPTTGLPLLSKVVDYYVHTQAQLRDALPRGRAIVRSVESPHPYLDNADTYWKVEIPGATQIQIVFDARSKTEGGCDYVSFCNASDRSIIYGEAQYSGRAGTENWPGVGNRPPLLIDADRFEVYFHSDASGNDWGFALTAYGLLGPEMPSPTSLGDAPRADVARWLMDALCAVPHKSTQVLDVLYAPHVLDAWATALTSMPQTAKVSALRMLSYVALDANSWQHIAKQRTALSELLELVKKRMLAQHRAEERSDVKSVYLQSLVETALALDHAVETRGFPAPASLLPAPIELVCTDVNALVELSPHSMWHRGCTHHLTVQLQSCSSGVTIGVKTRAKTPWSVLWSSSKTPPQSVQALSVTLHDGDVLTLDADLSRGRLALRKNRALVASAPVPPEITDLVPVVALASINDRIVVSSEWTPPTRIDPTWYAKLMESTAMLLAETSHSPTTVTLESLHPLPDDMATKTVRLPGAIKLEVRFDRHTQMGSQDTLTLATPSQTVALVGLDGQLDPDAPAFGPIPPTPQLALAPGDVVVRGDDWIYGDEDGGAGAAGDVVELCSWKQRAGTGVKVHWRGTNTTALYRYGYNGHYDVFLANVRVPPVLWLDGDSVTITATPYQASVQKDIEFKGSLDFRQETVVSLPITPTLRLRDDFSLQFWLRLSDDLQSKESTPQTILFAGGADANACVHMSVTADWKIRLLFKSGGFLDSMLSEALSPNAWALLSVVGSGSDVTLYKNGEKWTSHTFYGRTAYATPFGTLFLGSSVAAGRLGFKQYTGLHGQLHDVKVWDAPLTSSDVRREFLDKGRVLPSRLPPSLCPWTTINRTGRDLCTLKASVAVQRGKVYYEVALLSGGSVLVGWASPQCTPRHKSSVLGDNGDAYAIDLHKQYMWHDGPLPFQTPLETVVKAGDVVGCLLDCDAGTMAFTLNGHRVGDTFGAPTALPQAPTNRVAALRVAPILRDPSTPRSMSAREAKIAELLAMGCSRHKAIEALQRNDQDVAAALEWLLHNPDMLVPLGPHVRLIEEALPSANRWQDRGGLSPAVSLSPLGAQGVAWNLGQRSFQYLPDGYVGVLSDEHAPTPFVVYDWAEDGWEPIQVRHKLLDLSPRLLHRWRLDEGHGTVLCDAQTSTTGVVASTTAAALRQWKSWLFSPLYQQTLGAWGYKVTIYGHYHAESAPRTRFICPGDLEYPRPHKQNVQLVEFANAKFTQRQLDVAHGLRVSWSEIAPHDDELVRWPLLCDVAYGRVAAPGDDTLFANHDRLAARFSYLQQFNVGLHRLLPWVQLEADAPKGSLTDMLGRCRGLLFHRLKKTLWDAALKRTQRPGAAVDLTLNRPKAMRQRATGVPDEDARSALFAQAFRQLNATENYHFRRHDNVYYVKFLGENAEDAGGPYRETFCQYGAELQSAQLPLLLRTPNAAHNVGTGREKWVLHPAAFGTQHRLRRRLLEFLGKLLGAAVRSRDYFALDLAPLVWNHRPHARPVARQDSDHRRARRHARDV</sequence>
<dbReference type="InterPro" id="IPR001870">
    <property type="entry name" value="B30.2/SPRY"/>
</dbReference>
<evidence type="ECO:0000259" key="8">
    <source>
        <dbReference type="PROSITE" id="PS51416"/>
    </source>
</evidence>
<keyword evidence="10" id="KW-1185">Reference proteome</keyword>
<dbReference type="SUPFAM" id="SSF46934">
    <property type="entry name" value="UBA-like"/>
    <property type="match status" value="1"/>
</dbReference>
<dbReference type="Gene3D" id="3.90.1750.10">
    <property type="entry name" value="Hect, E3 ligase catalytic domains"/>
    <property type="match status" value="1"/>
</dbReference>
<dbReference type="PROSITE" id="PS51416">
    <property type="entry name" value="MIB_HERC2"/>
    <property type="match status" value="1"/>
</dbReference>
<dbReference type="InterPro" id="IPR015940">
    <property type="entry name" value="UBA"/>
</dbReference>
<keyword evidence="2" id="KW-1015">Disulfide bond</keyword>
<comment type="caution">
    <text evidence="3">Lacks conserved residue(s) required for the propagation of feature annotation.</text>
</comment>
<gene>
    <name evidence="9" type="ORF">SDRG_14984</name>
</gene>
<evidence type="ECO:0008006" key="11">
    <source>
        <dbReference type="Google" id="ProtNLM"/>
    </source>
</evidence>
<dbReference type="Gene3D" id="2.60.120.290">
    <property type="entry name" value="Spermadhesin, CUB domain"/>
    <property type="match status" value="3"/>
</dbReference>
<dbReference type="InterPro" id="IPR035983">
    <property type="entry name" value="Hect_E3_ubiquitin_ligase"/>
</dbReference>
<dbReference type="InterPro" id="IPR013320">
    <property type="entry name" value="ConA-like_dom_sf"/>
</dbReference>
<dbReference type="InterPro" id="IPR000859">
    <property type="entry name" value="CUB_dom"/>
</dbReference>
<dbReference type="InterPro" id="IPR040099">
    <property type="entry name" value="ZZEF1"/>
</dbReference>
<dbReference type="GeneID" id="19955711"/>
<protein>
    <recommendedName>
        <fullName evidence="11">CUB domain-containing protein</fullName>
    </recommendedName>
</protein>
<feature type="domain" description="UBA" evidence="5">
    <location>
        <begin position="3824"/>
        <end position="3864"/>
    </location>
</feature>
<dbReference type="EMBL" id="JH767213">
    <property type="protein sequence ID" value="EQC27181.1"/>
    <property type="molecule type" value="Genomic_DNA"/>
</dbReference>
<dbReference type="InterPro" id="IPR037252">
    <property type="entry name" value="Mib_Herc2_sf"/>
</dbReference>
<dbReference type="Gene3D" id="1.10.8.10">
    <property type="entry name" value="DNA helicase RuvA subunit, C-terminal domain"/>
    <property type="match status" value="1"/>
</dbReference>
<dbReference type="OrthoDB" id="239701at2759"/>
<dbReference type="SMART" id="SM00042">
    <property type="entry name" value="CUB"/>
    <property type="match status" value="1"/>
</dbReference>
<reference evidence="9 10" key="1">
    <citation type="submission" date="2012-04" db="EMBL/GenBank/DDBJ databases">
        <title>The Genome Sequence of Saprolegnia declina VS20.</title>
        <authorList>
            <consortium name="The Broad Institute Genome Sequencing Platform"/>
            <person name="Russ C."/>
            <person name="Nusbaum C."/>
            <person name="Tyler B."/>
            <person name="van West P."/>
            <person name="Dieguez-Uribeondo J."/>
            <person name="de Bruijn I."/>
            <person name="Tripathy S."/>
            <person name="Jiang R."/>
            <person name="Young S.K."/>
            <person name="Zeng Q."/>
            <person name="Gargeya S."/>
            <person name="Fitzgerald M."/>
            <person name="Haas B."/>
            <person name="Abouelleil A."/>
            <person name="Alvarado L."/>
            <person name="Arachchi H.M."/>
            <person name="Berlin A."/>
            <person name="Chapman S.B."/>
            <person name="Goldberg J."/>
            <person name="Griggs A."/>
            <person name="Gujja S."/>
            <person name="Hansen M."/>
            <person name="Howarth C."/>
            <person name="Imamovic A."/>
            <person name="Larimer J."/>
            <person name="McCowen C."/>
            <person name="Montmayeur A."/>
            <person name="Murphy C."/>
            <person name="Neiman D."/>
            <person name="Pearson M."/>
            <person name="Priest M."/>
            <person name="Roberts A."/>
            <person name="Saif S."/>
            <person name="Shea T."/>
            <person name="Sisk P."/>
            <person name="Sykes S."/>
            <person name="Wortman J."/>
            <person name="Nusbaum C."/>
            <person name="Birren B."/>
        </authorList>
    </citation>
    <scope>NUCLEOTIDE SEQUENCE [LARGE SCALE GENOMIC DNA]</scope>
    <source>
        <strain evidence="9 10">VS20</strain>
    </source>
</reference>
<evidence type="ECO:0000256" key="3">
    <source>
        <dbReference type="PROSITE-ProRule" id="PRU00104"/>
    </source>
</evidence>
<name>T0PY48_SAPDV</name>
<dbReference type="Pfam" id="PF06701">
    <property type="entry name" value="MIB_HERC2"/>
    <property type="match status" value="1"/>
</dbReference>
<evidence type="ECO:0000256" key="4">
    <source>
        <dbReference type="SAM" id="MobiDB-lite"/>
    </source>
</evidence>
<proteinExistence type="predicted"/>
<dbReference type="PROSITE" id="PS50188">
    <property type="entry name" value="B302_SPRY"/>
    <property type="match status" value="1"/>
</dbReference>
<dbReference type="RefSeq" id="XP_008619368.1">
    <property type="nucleotide sequence ID" value="XM_008621146.1"/>
</dbReference>
<dbReference type="GO" id="GO:0046872">
    <property type="term" value="F:metal ion binding"/>
    <property type="evidence" value="ECO:0007669"/>
    <property type="project" value="InterPro"/>
</dbReference>
<dbReference type="PANTHER" id="PTHR22772:SF5">
    <property type="entry name" value="HECT DOMAIN E3 UBIQUITIN PROTEIN LIGASE 4"/>
    <property type="match status" value="1"/>
</dbReference>
<evidence type="ECO:0000313" key="10">
    <source>
        <dbReference type="Proteomes" id="UP000030762"/>
    </source>
</evidence>
<dbReference type="Proteomes" id="UP000030762">
    <property type="component" value="Unassembled WGS sequence"/>
</dbReference>
<dbReference type="InterPro" id="IPR035914">
    <property type="entry name" value="Sperma_CUB_dom_sf"/>
</dbReference>
<dbReference type="GO" id="GO:0016567">
    <property type="term" value="P:protein ubiquitination"/>
    <property type="evidence" value="ECO:0007669"/>
    <property type="project" value="InterPro"/>
</dbReference>
<dbReference type="GO" id="GO:0004842">
    <property type="term" value="F:ubiquitin-protein transferase activity"/>
    <property type="evidence" value="ECO:0007669"/>
    <property type="project" value="InterPro"/>
</dbReference>
<dbReference type="SUPFAM" id="SSF56204">
    <property type="entry name" value="Hect, E3 ligase catalytic domain"/>
    <property type="match status" value="1"/>
</dbReference>
<evidence type="ECO:0000259" key="5">
    <source>
        <dbReference type="PROSITE" id="PS50030"/>
    </source>
</evidence>
<evidence type="ECO:0000259" key="7">
    <source>
        <dbReference type="PROSITE" id="PS50237"/>
    </source>
</evidence>
<dbReference type="SUPFAM" id="SSF49854">
    <property type="entry name" value="Spermadhesin, CUB domain"/>
    <property type="match status" value="2"/>
</dbReference>
<dbReference type="InterPro" id="IPR009060">
    <property type="entry name" value="UBA-like_sf"/>
</dbReference>
<dbReference type="Gene3D" id="2.60.120.920">
    <property type="match status" value="1"/>
</dbReference>
<evidence type="ECO:0000313" key="9">
    <source>
        <dbReference type="EMBL" id="EQC27181.1"/>
    </source>
</evidence>
<keyword evidence="1 3" id="KW-0833">Ubl conjugation pathway</keyword>
<feature type="domain" description="B30.2/SPRY" evidence="6">
    <location>
        <begin position="3623"/>
        <end position="3821"/>
    </location>
</feature>
<dbReference type="Pfam" id="PF13385">
    <property type="entry name" value="Laminin_G_3"/>
    <property type="match status" value="1"/>
</dbReference>
<feature type="compositionally biased region" description="Basic residues" evidence="4">
    <location>
        <begin position="4343"/>
        <end position="4352"/>
    </location>
</feature>
<dbReference type="PANTHER" id="PTHR22772">
    <property type="entry name" value="NOVEL ZZ TYPE ZINC FINGER DOMAIN CONTAINING PROTEIN"/>
    <property type="match status" value="1"/>
</dbReference>
<dbReference type="VEuPathDB" id="FungiDB:SDRG_14984"/>